<dbReference type="KEGG" id="asx:CDL62_11315"/>
<dbReference type="InterPro" id="IPR021458">
    <property type="entry name" value="Rv0495c"/>
</dbReference>
<evidence type="ECO:0008006" key="4">
    <source>
        <dbReference type="Google" id="ProtNLM"/>
    </source>
</evidence>
<dbReference type="EMBL" id="FUYV01000002">
    <property type="protein sequence ID" value="SKB46722.1"/>
    <property type="molecule type" value="Genomic_DNA"/>
</dbReference>
<dbReference type="AlphaFoldDB" id="A0A1T5BHE0"/>
<organism evidence="2 3">
    <name type="scientific">Alkalitalea saponilacus</name>
    <dbReference type="NCBI Taxonomy" id="889453"/>
    <lineage>
        <taxon>Bacteria</taxon>
        <taxon>Pseudomonadati</taxon>
        <taxon>Bacteroidota</taxon>
        <taxon>Bacteroidia</taxon>
        <taxon>Marinilabiliales</taxon>
        <taxon>Marinilabiliaceae</taxon>
        <taxon>Alkalitalea</taxon>
    </lineage>
</organism>
<evidence type="ECO:0000256" key="1">
    <source>
        <dbReference type="ARBA" id="ARBA00093770"/>
    </source>
</evidence>
<protein>
    <recommendedName>
        <fullName evidence="4">DUF3109 family protein</fullName>
    </recommendedName>
</protein>
<sequence>MVQIDDKLISLDLFEKHFICDLPKCLGACCVEGESGAPLEEEETTILEKILPIVKPMLSEKAQAEIDKNGAWEVDGDGDMVTPIINGRECVYALFDEKGICKCAIEQAYNEGKVEFRKPVSCHLYPIRVSKYKDFEAINYHQWHICEAARLLGEKEQVPVFRFLKDAITRKYGEPFYNEMEEAAKLLEENPPDSL</sequence>
<name>A0A1T5BHE0_9BACT</name>
<dbReference type="RefSeq" id="WP_079556315.1">
    <property type="nucleotide sequence ID" value="NZ_CP021904.1"/>
</dbReference>
<reference evidence="2 3" key="1">
    <citation type="submission" date="2017-02" db="EMBL/GenBank/DDBJ databases">
        <authorList>
            <person name="Peterson S.W."/>
        </authorList>
    </citation>
    <scope>NUCLEOTIDE SEQUENCE [LARGE SCALE GENOMIC DNA]</scope>
    <source>
        <strain evidence="2 3">DSM 24412</strain>
    </source>
</reference>
<evidence type="ECO:0000313" key="3">
    <source>
        <dbReference type="Proteomes" id="UP000191055"/>
    </source>
</evidence>
<evidence type="ECO:0000313" key="2">
    <source>
        <dbReference type="EMBL" id="SKB46722.1"/>
    </source>
</evidence>
<keyword evidence="3" id="KW-1185">Reference proteome</keyword>
<accession>A0A1T5BHE0</accession>
<dbReference type="Pfam" id="PF11307">
    <property type="entry name" value="DUF3109"/>
    <property type="match status" value="1"/>
</dbReference>
<comment type="similarity">
    <text evidence="1">Belongs to the Rv0495c family.</text>
</comment>
<dbReference type="OrthoDB" id="597501at2"/>
<gene>
    <name evidence="2" type="ORF">SAMN03080601_00521</name>
</gene>
<dbReference type="STRING" id="889453.SAMN03080601_00521"/>
<dbReference type="Proteomes" id="UP000191055">
    <property type="component" value="Unassembled WGS sequence"/>
</dbReference>
<proteinExistence type="inferred from homology"/>